<reference evidence="17" key="1">
    <citation type="submission" date="2019-08" db="EMBL/GenBank/DDBJ databases">
        <title>Three high-quality genomes provides insights into domestication of ducks.</title>
        <authorList>
            <person name="Hou Z.C."/>
            <person name="Zhu F."/>
            <person name="Yin Z.T."/>
            <person name="Zhang F."/>
        </authorList>
    </citation>
    <scope>NUCLEOTIDE SEQUENCE [LARGE SCALE GENOMIC DNA]</scope>
</reference>
<dbReference type="SUPFAM" id="SSF81321">
    <property type="entry name" value="Family A G protein-coupled receptor-like"/>
    <property type="match status" value="1"/>
</dbReference>
<dbReference type="InterPro" id="IPR005384">
    <property type="entry name" value="Duffy_chemokine_rcpt"/>
</dbReference>
<feature type="transmembrane region" description="Helical" evidence="16">
    <location>
        <begin position="68"/>
        <end position="89"/>
    </location>
</feature>
<evidence type="ECO:0000256" key="3">
    <source>
        <dbReference type="ARBA" id="ARBA00004412"/>
    </source>
</evidence>
<dbReference type="PANTHER" id="PTHR14181">
    <property type="entry name" value="DUFFY ANTIGEN/CHEMOKINE RECEPTOR"/>
    <property type="match status" value="1"/>
</dbReference>
<feature type="transmembrane region" description="Helical" evidence="16">
    <location>
        <begin position="139"/>
        <end position="161"/>
    </location>
</feature>
<feature type="transmembrane region" description="Helical" evidence="16">
    <location>
        <begin position="248"/>
        <end position="273"/>
    </location>
</feature>
<evidence type="ECO:0000256" key="12">
    <source>
        <dbReference type="ARBA" id="ARBA00023170"/>
    </source>
</evidence>
<feature type="transmembrane region" description="Helical" evidence="16">
    <location>
        <begin position="288"/>
        <end position="310"/>
    </location>
</feature>
<dbReference type="Gene3D" id="1.20.1070.10">
    <property type="entry name" value="Rhodopsin 7-helix transmembrane proteins"/>
    <property type="match status" value="1"/>
</dbReference>
<protein>
    <recommendedName>
        <fullName evidence="5">Atypical chemokine receptor 1</fullName>
    </recommendedName>
    <alternativeName>
        <fullName evidence="15">Duffy antigen/chemokine receptor</fullName>
    </alternativeName>
</protein>
<keyword evidence="14" id="KW-0807">Transducer</keyword>
<keyword evidence="6 16" id="KW-0812">Transmembrane</keyword>
<evidence type="ECO:0000256" key="4">
    <source>
        <dbReference type="ARBA" id="ARBA00008790"/>
    </source>
</evidence>
<keyword evidence="12" id="KW-0675">Receptor</keyword>
<name>A0A8B9T0U2_ANAPL</name>
<evidence type="ECO:0000256" key="9">
    <source>
        <dbReference type="ARBA" id="ARBA00023040"/>
    </source>
</evidence>
<accession>A0A8B9T0U2</accession>
<dbReference type="AlphaFoldDB" id="A0A8B9T0U2"/>
<evidence type="ECO:0000256" key="8">
    <source>
        <dbReference type="ARBA" id="ARBA00022989"/>
    </source>
</evidence>
<keyword evidence="7" id="KW-0967">Endosome</keyword>
<organism evidence="17 18">
    <name type="scientific">Anas platyrhynchos</name>
    <name type="common">Mallard</name>
    <name type="synonym">Anas boschas</name>
    <dbReference type="NCBI Taxonomy" id="8839"/>
    <lineage>
        <taxon>Eukaryota</taxon>
        <taxon>Metazoa</taxon>
        <taxon>Chordata</taxon>
        <taxon>Craniata</taxon>
        <taxon>Vertebrata</taxon>
        <taxon>Euteleostomi</taxon>
        <taxon>Archelosauria</taxon>
        <taxon>Archosauria</taxon>
        <taxon>Dinosauria</taxon>
        <taxon>Saurischia</taxon>
        <taxon>Theropoda</taxon>
        <taxon>Coelurosauria</taxon>
        <taxon>Aves</taxon>
        <taxon>Neognathae</taxon>
        <taxon>Galloanserae</taxon>
        <taxon>Anseriformes</taxon>
        <taxon>Anatidae</taxon>
        <taxon>Anatinae</taxon>
        <taxon>Anas</taxon>
    </lineage>
</organism>
<dbReference type="PANTHER" id="PTHR14181:SF1">
    <property type="entry name" value="ATYPICAL CHEMOKINE RECEPTOR 1"/>
    <property type="match status" value="1"/>
</dbReference>
<dbReference type="GO" id="GO:0016020">
    <property type="term" value="C:membrane"/>
    <property type="evidence" value="ECO:0007669"/>
    <property type="project" value="UniProtKB-SubCell"/>
</dbReference>
<feature type="transmembrane region" description="Helical" evidence="16">
    <location>
        <begin position="173"/>
        <end position="193"/>
    </location>
</feature>
<evidence type="ECO:0000256" key="10">
    <source>
        <dbReference type="ARBA" id="ARBA00023136"/>
    </source>
</evidence>
<evidence type="ECO:0000256" key="15">
    <source>
        <dbReference type="ARBA" id="ARBA00030289"/>
    </source>
</evidence>
<evidence type="ECO:0000256" key="13">
    <source>
        <dbReference type="ARBA" id="ARBA00023180"/>
    </source>
</evidence>
<evidence type="ECO:0000256" key="7">
    <source>
        <dbReference type="ARBA" id="ARBA00022753"/>
    </source>
</evidence>
<reference evidence="17" key="3">
    <citation type="submission" date="2025-09" db="UniProtKB">
        <authorList>
            <consortium name="Ensembl"/>
        </authorList>
    </citation>
    <scope>IDENTIFICATION</scope>
</reference>
<evidence type="ECO:0000256" key="16">
    <source>
        <dbReference type="SAM" id="Phobius"/>
    </source>
</evidence>
<evidence type="ECO:0000256" key="6">
    <source>
        <dbReference type="ARBA" id="ARBA00022692"/>
    </source>
</evidence>
<dbReference type="GO" id="GO:0004930">
    <property type="term" value="F:G protein-coupled receptor activity"/>
    <property type="evidence" value="ECO:0007669"/>
    <property type="project" value="UniProtKB-KW"/>
</dbReference>
<dbReference type="GO" id="GO:0019956">
    <property type="term" value="F:chemokine binding"/>
    <property type="evidence" value="ECO:0007669"/>
    <property type="project" value="InterPro"/>
</dbReference>
<keyword evidence="13" id="KW-0325">Glycoprotein</keyword>
<comment type="subcellular location">
    <subcellularLocation>
        <location evidence="3">Early endosome</location>
    </subcellularLocation>
    <subcellularLocation>
        <location evidence="1">Membrane</location>
        <topology evidence="1">Multi-pass membrane protein</topology>
    </subcellularLocation>
    <subcellularLocation>
        <location evidence="2">Recycling endosome</location>
    </subcellularLocation>
</comment>
<dbReference type="Ensembl" id="ENSAPLT00020015382.1">
    <property type="protein sequence ID" value="ENSAPLP00020014278.1"/>
    <property type="gene ID" value="ENSAPLG00020010400.1"/>
</dbReference>
<dbReference type="GO" id="GO:0055037">
    <property type="term" value="C:recycling endosome"/>
    <property type="evidence" value="ECO:0007669"/>
    <property type="project" value="UniProtKB-SubCell"/>
</dbReference>
<keyword evidence="8 16" id="KW-1133">Transmembrane helix</keyword>
<evidence type="ECO:0000256" key="14">
    <source>
        <dbReference type="ARBA" id="ARBA00023224"/>
    </source>
</evidence>
<dbReference type="PRINTS" id="PR01559">
    <property type="entry name" value="DUFFYANTIGEN"/>
</dbReference>
<comment type="similarity">
    <text evidence="4">Belongs to the G-protein coupled receptor 1 family. Atypical chemokine receptor subfamily.</text>
</comment>
<feature type="transmembrane region" description="Helical" evidence="16">
    <location>
        <begin position="101"/>
        <end position="127"/>
    </location>
</feature>
<dbReference type="GO" id="GO:0006954">
    <property type="term" value="P:inflammatory response"/>
    <property type="evidence" value="ECO:0007669"/>
    <property type="project" value="InterPro"/>
</dbReference>
<evidence type="ECO:0000256" key="5">
    <source>
        <dbReference type="ARBA" id="ARBA00015484"/>
    </source>
</evidence>
<reference evidence="17" key="2">
    <citation type="submission" date="2025-08" db="UniProtKB">
        <authorList>
            <consortium name="Ensembl"/>
        </authorList>
    </citation>
    <scope>IDENTIFICATION</scope>
</reference>
<dbReference type="GO" id="GO:0005769">
    <property type="term" value="C:early endosome"/>
    <property type="evidence" value="ECO:0007669"/>
    <property type="project" value="UniProtKB-SubCell"/>
</dbReference>
<keyword evidence="11" id="KW-1015">Disulfide bond</keyword>
<sequence length="324" mass="34067">MGNCIPVVSASPCPAASPSPKVLQNETFVDLMDLLGNFTTDEDYLMDYSSSEPCHNAYCPFFQRAAPAFLATTCVAATLATGALLVALAKRPHAWPCHRALVAQLAVATGLFAALLPAVAAGIVQGWRLGAGACKVTQLLWHCSVFAQGLLVASGCCSGVWSHWEPRSQRLAACIWLGALLLAVPAALAGGTVAAPEASCIHRNVDVFSPVYLLHLASCLCVFLLLPAALLVATLVRAGRGGGWGSGLGASWLFFVLWVPYGVGLAVDFLLYAEVLRYTCSIFERFDYALGLCEALGVLHCCLAPAVLLATGLCHRKVDADGGF</sequence>
<dbReference type="Proteomes" id="UP000694400">
    <property type="component" value="Chromosome 32"/>
</dbReference>
<evidence type="ECO:0000313" key="17">
    <source>
        <dbReference type="Ensembl" id="ENSAPLP00020014278.1"/>
    </source>
</evidence>
<feature type="transmembrane region" description="Helical" evidence="16">
    <location>
        <begin position="213"/>
        <end position="236"/>
    </location>
</feature>
<evidence type="ECO:0000256" key="11">
    <source>
        <dbReference type="ARBA" id="ARBA00023157"/>
    </source>
</evidence>
<proteinExistence type="inferred from homology"/>
<keyword evidence="10 16" id="KW-0472">Membrane</keyword>
<evidence type="ECO:0000256" key="1">
    <source>
        <dbReference type="ARBA" id="ARBA00004141"/>
    </source>
</evidence>
<keyword evidence="9" id="KW-0297">G-protein coupled receptor</keyword>
<evidence type="ECO:0000256" key="2">
    <source>
        <dbReference type="ARBA" id="ARBA00004172"/>
    </source>
</evidence>
<dbReference type="GO" id="GO:0070098">
    <property type="term" value="P:chemokine-mediated signaling pathway"/>
    <property type="evidence" value="ECO:0007669"/>
    <property type="project" value="InterPro"/>
</dbReference>
<evidence type="ECO:0000313" key="18">
    <source>
        <dbReference type="Proteomes" id="UP000694400"/>
    </source>
</evidence>